<dbReference type="AlphaFoldDB" id="A0A6J6IW38"/>
<evidence type="ECO:0000256" key="1">
    <source>
        <dbReference type="SAM" id="MobiDB-lite"/>
    </source>
</evidence>
<gene>
    <name evidence="2" type="ORF">UFOPK1835_02274</name>
</gene>
<protein>
    <submittedName>
        <fullName evidence="2">Unannotated protein</fullName>
    </submittedName>
</protein>
<dbReference type="PROSITE" id="PS51318">
    <property type="entry name" value="TAT"/>
    <property type="match status" value="1"/>
</dbReference>
<feature type="region of interest" description="Disordered" evidence="1">
    <location>
        <begin position="1"/>
        <end position="22"/>
    </location>
</feature>
<feature type="compositionally biased region" description="Polar residues" evidence="1">
    <location>
        <begin position="1"/>
        <end position="15"/>
    </location>
</feature>
<dbReference type="InterPro" id="IPR006311">
    <property type="entry name" value="TAT_signal"/>
</dbReference>
<dbReference type="EMBL" id="CAEZUP010000181">
    <property type="protein sequence ID" value="CAB4628513.1"/>
    <property type="molecule type" value="Genomic_DNA"/>
</dbReference>
<evidence type="ECO:0000313" key="2">
    <source>
        <dbReference type="EMBL" id="CAB4628513.1"/>
    </source>
</evidence>
<proteinExistence type="predicted"/>
<name>A0A6J6IW38_9ZZZZ</name>
<reference evidence="2" key="1">
    <citation type="submission" date="2020-05" db="EMBL/GenBank/DDBJ databases">
        <authorList>
            <person name="Chiriac C."/>
            <person name="Salcher M."/>
            <person name="Ghai R."/>
            <person name="Kavagutti S V."/>
        </authorList>
    </citation>
    <scope>NUCLEOTIDE SEQUENCE</scope>
</reference>
<accession>A0A6J6IW38</accession>
<sequence length="222" mass="22492">MSTSSQVPVDQTGSQDAPGAASSRRGFMRTVGLGAAAVGAIAVTGAALTDVVGAATPDASISATDAELLTFLSSLEFAAEKSLYSAAEVAYLAAPTAQRLRQFARLHHDQAVALKAILAATAVVPINSTLQAQIDGNVAAAPNEAALLAVVQTLEENLSSTMLSALGQAQSWHVAEQIATVCPVNGQQAAAIGFDAGQPTSQWLPAFASTTGAFTQAAFPVR</sequence>
<organism evidence="2">
    <name type="scientific">freshwater metagenome</name>
    <dbReference type="NCBI Taxonomy" id="449393"/>
    <lineage>
        <taxon>unclassified sequences</taxon>
        <taxon>metagenomes</taxon>
        <taxon>ecological metagenomes</taxon>
    </lineage>
</organism>